<dbReference type="Pfam" id="PF00501">
    <property type="entry name" value="AMP-binding"/>
    <property type="match status" value="1"/>
</dbReference>
<sequence>MPHLKSLYPPIPYVKISNYYEWLVTLDSVKNLPDFTLYIDGLTGERRQLGEVFDRVALCATALSAPPAEGGMGITETPDEVVGLFSENTMEYPTAVYSLLKIAVPFALLPAYLTVSELAALITLSDLTRLFISPNLQDTALKAAKQADFPLDRIYVVQGHIQGFQSLNDFIEVAPIMVSHKNLYYSAMQVLVCVAELYKTGKIPSLAHTPEGVSVGVAFQPFYHASGLHFSIMRNLVMPTTSVIVPNWDVDRMLEAVEKYRATHLVMIPSMTHRMIFSPRFKDMDFSSVMWFITAAAHLAFDHRKAVLERLSQTPDITNIYGLTECTVSALQLPLPGLFVGRFSDTVLSTMTGILLPGMEARILRDDGSEADFDEPGELLLRGGNVTMGYKKNEEASAKTFLEDGWFRTGDRFTVSKGGAFFYSDRLEDMLIVSGLPVSPSEIEHVLWLQPDKLFVDVAVAGVPGDRCSDEKVPRAWIVLSDVGRQRGSTAVVSILDEWARSQMGGDKTLQGGIEVVEQLAESAGGKVSRRLLQAKYMQALEGSSET</sequence>
<dbReference type="PANTHER" id="PTHR24096:SF149">
    <property type="entry name" value="AMP-BINDING DOMAIN-CONTAINING PROTEIN-RELATED"/>
    <property type="match status" value="1"/>
</dbReference>
<evidence type="ECO:0000259" key="3">
    <source>
        <dbReference type="Pfam" id="PF00501"/>
    </source>
</evidence>
<dbReference type="Proteomes" id="UP000298327">
    <property type="component" value="Unassembled WGS sequence"/>
</dbReference>
<dbReference type="PANTHER" id="PTHR24096">
    <property type="entry name" value="LONG-CHAIN-FATTY-ACID--COA LIGASE"/>
    <property type="match status" value="1"/>
</dbReference>
<proteinExistence type="inferred from homology"/>
<dbReference type="GO" id="GO:0019748">
    <property type="term" value="P:secondary metabolic process"/>
    <property type="evidence" value="ECO:0007669"/>
    <property type="project" value="TreeGrafter"/>
</dbReference>
<protein>
    <recommendedName>
        <fullName evidence="3">AMP-dependent synthetase/ligase domain-containing protein</fullName>
    </recommendedName>
</protein>
<comment type="caution">
    <text evidence="4">The sequence shown here is derived from an EMBL/GenBank/DDBJ whole genome shotgun (WGS) entry which is preliminary data.</text>
</comment>
<comment type="similarity">
    <text evidence="1">Belongs to the ATP-dependent AMP-binding enzyme family.</text>
</comment>
<dbReference type="AlphaFoldDB" id="A0A4Y9ZD23"/>
<dbReference type="STRING" id="205917.A0A4Y9ZD23"/>
<dbReference type="Gene3D" id="3.40.50.12780">
    <property type="entry name" value="N-terminal domain of ligase-like"/>
    <property type="match status" value="2"/>
</dbReference>
<dbReference type="OrthoDB" id="1898221at2759"/>
<evidence type="ECO:0000313" key="4">
    <source>
        <dbReference type="EMBL" id="TFY71711.1"/>
    </source>
</evidence>
<dbReference type="GO" id="GO:0016405">
    <property type="term" value="F:CoA-ligase activity"/>
    <property type="evidence" value="ECO:0007669"/>
    <property type="project" value="TreeGrafter"/>
</dbReference>
<evidence type="ECO:0000256" key="2">
    <source>
        <dbReference type="ARBA" id="ARBA00022598"/>
    </source>
</evidence>
<accession>A0A4Y9ZD23</accession>
<dbReference type="EMBL" id="SEOQ01000040">
    <property type="protein sequence ID" value="TFY71711.1"/>
    <property type="molecule type" value="Genomic_DNA"/>
</dbReference>
<evidence type="ECO:0000313" key="5">
    <source>
        <dbReference type="Proteomes" id="UP000298327"/>
    </source>
</evidence>
<gene>
    <name evidence="4" type="ORF">EVG20_g1297</name>
</gene>
<keyword evidence="5" id="KW-1185">Reference proteome</keyword>
<dbReference type="InterPro" id="IPR042099">
    <property type="entry name" value="ANL_N_sf"/>
</dbReference>
<evidence type="ECO:0000256" key="1">
    <source>
        <dbReference type="ARBA" id="ARBA00006432"/>
    </source>
</evidence>
<dbReference type="InterPro" id="IPR045851">
    <property type="entry name" value="AMP-bd_C_sf"/>
</dbReference>
<dbReference type="SUPFAM" id="SSF56801">
    <property type="entry name" value="Acetyl-CoA synthetase-like"/>
    <property type="match status" value="1"/>
</dbReference>
<name>A0A4Y9ZD23_9AGAM</name>
<reference evidence="4 5" key="1">
    <citation type="submission" date="2019-02" db="EMBL/GenBank/DDBJ databases">
        <title>Genome sequencing of the rare red list fungi Dentipellis fragilis.</title>
        <authorList>
            <person name="Buettner E."/>
            <person name="Kellner H."/>
        </authorList>
    </citation>
    <scope>NUCLEOTIDE SEQUENCE [LARGE SCALE GENOMIC DNA]</scope>
    <source>
        <strain evidence="4 5">DSM 105465</strain>
    </source>
</reference>
<dbReference type="InterPro" id="IPR000873">
    <property type="entry name" value="AMP-dep_synth/lig_dom"/>
</dbReference>
<keyword evidence="2" id="KW-0436">Ligase</keyword>
<organism evidence="4 5">
    <name type="scientific">Dentipellis fragilis</name>
    <dbReference type="NCBI Taxonomy" id="205917"/>
    <lineage>
        <taxon>Eukaryota</taxon>
        <taxon>Fungi</taxon>
        <taxon>Dikarya</taxon>
        <taxon>Basidiomycota</taxon>
        <taxon>Agaricomycotina</taxon>
        <taxon>Agaricomycetes</taxon>
        <taxon>Russulales</taxon>
        <taxon>Hericiaceae</taxon>
        <taxon>Dentipellis</taxon>
    </lineage>
</organism>
<feature type="domain" description="AMP-dependent synthetase/ligase" evidence="3">
    <location>
        <begin position="176"/>
        <end position="390"/>
    </location>
</feature>
<dbReference type="Gene3D" id="3.30.300.30">
    <property type="match status" value="1"/>
</dbReference>